<dbReference type="Proteomes" id="UP000262621">
    <property type="component" value="Unassembled WGS sequence"/>
</dbReference>
<proteinExistence type="predicted"/>
<dbReference type="RefSeq" id="WP_117229691.1">
    <property type="nucleotide sequence ID" value="NZ_CP061725.1"/>
</dbReference>
<comment type="caution">
    <text evidence="1">The sequence shown here is derived from an EMBL/GenBank/DDBJ whole genome shotgun (WGS) entry which is preliminary data.</text>
</comment>
<gene>
    <name evidence="1" type="ORF">D0Q02_20765</name>
</gene>
<sequence length="59" mass="6499">MSAIAASEVLPNPETAEDLTELAEALRPVLSEWRPSRPGPEQQIFAAVERLRQALADRT</sequence>
<reference evidence="1 2" key="1">
    <citation type="submission" date="2018-08" db="EMBL/GenBank/DDBJ databases">
        <title>Verrucosispora craniellae sp. nov., isolated from a marine sponge in the South China Sea.</title>
        <authorList>
            <person name="Li L."/>
            <person name="Lin H.W."/>
        </authorList>
    </citation>
    <scope>NUCLEOTIDE SEQUENCE [LARGE SCALE GENOMIC DNA]</scope>
    <source>
        <strain evidence="1 2">LHW63014</strain>
    </source>
</reference>
<accession>A0A372FVI1</accession>
<dbReference type="EMBL" id="QVFU01000025">
    <property type="protein sequence ID" value="RFS44753.1"/>
    <property type="molecule type" value="Genomic_DNA"/>
</dbReference>
<evidence type="ECO:0000313" key="2">
    <source>
        <dbReference type="Proteomes" id="UP000262621"/>
    </source>
</evidence>
<evidence type="ECO:0000313" key="1">
    <source>
        <dbReference type="EMBL" id="RFS44753.1"/>
    </source>
</evidence>
<protein>
    <submittedName>
        <fullName evidence="1">Uncharacterized protein</fullName>
    </submittedName>
</protein>
<dbReference type="AlphaFoldDB" id="A0A372FVI1"/>
<name>A0A372FVI1_9ACTN</name>
<keyword evidence="2" id="KW-1185">Reference proteome</keyword>
<organism evidence="1 2">
    <name type="scientific">Micromonospora craniellae</name>
    <dbReference type="NCBI Taxonomy" id="2294034"/>
    <lineage>
        <taxon>Bacteria</taxon>
        <taxon>Bacillati</taxon>
        <taxon>Actinomycetota</taxon>
        <taxon>Actinomycetes</taxon>
        <taxon>Micromonosporales</taxon>
        <taxon>Micromonosporaceae</taxon>
        <taxon>Micromonospora</taxon>
    </lineage>
</organism>